<dbReference type="PANTHER" id="PTHR46811:SF1">
    <property type="entry name" value="COILED-COIL-HELIX-COILED-COIL-HELIX DOMAIN-CONTAINING PROTEIN 7"/>
    <property type="match status" value="1"/>
</dbReference>
<keyword evidence="2" id="KW-0496">Mitochondrion</keyword>
<evidence type="ECO:0000256" key="2">
    <source>
        <dbReference type="ARBA" id="ARBA00023128"/>
    </source>
</evidence>
<comment type="similarity">
    <text evidence="4">Belongs to the CHCHD7 family.</text>
</comment>
<dbReference type="AlphaFoldDB" id="E9FQT8"/>
<dbReference type="InParanoid" id="E9FQT8"/>
<dbReference type="PROSITE" id="PS51808">
    <property type="entry name" value="CHCH"/>
    <property type="match status" value="1"/>
</dbReference>
<dbReference type="Proteomes" id="UP000000305">
    <property type="component" value="Unassembled WGS sequence"/>
</dbReference>
<keyword evidence="8" id="KW-1185">Reference proteome</keyword>
<proteinExistence type="inferred from homology"/>
<evidence type="ECO:0000256" key="1">
    <source>
        <dbReference type="ARBA" id="ARBA00004569"/>
    </source>
</evidence>
<dbReference type="InterPro" id="IPR051040">
    <property type="entry name" value="COX23"/>
</dbReference>
<comment type="subcellular location">
    <subcellularLocation>
        <location evidence="1">Mitochondrion intermembrane space</location>
    </subcellularLocation>
</comment>
<dbReference type="SUPFAM" id="SSF47072">
    <property type="entry name" value="Cysteine alpha-hairpin motif"/>
    <property type="match status" value="1"/>
</dbReference>
<dbReference type="PhylomeDB" id="E9FQT8"/>
<dbReference type="InterPro" id="IPR009069">
    <property type="entry name" value="Cys_alpha_HP_mot_SF"/>
</dbReference>
<dbReference type="HOGENOM" id="CLU_2624492_0_0_1"/>
<dbReference type="STRING" id="6669.E9FQT8"/>
<keyword evidence="3" id="KW-1015">Disulfide bond</keyword>
<organism evidence="7 8">
    <name type="scientific">Daphnia pulex</name>
    <name type="common">Water flea</name>
    <dbReference type="NCBI Taxonomy" id="6669"/>
    <lineage>
        <taxon>Eukaryota</taxon>
        <taxon>Metazoa</taxon>
        <taxon>Ecdysozoa</taxon>
        <taxon>Arthropoda</taxon>
        <taxon>Crustacea</taxon>
        <taxon>Branchiopoda</taxon>
        <taxon>Diplostraca</taxon>
        <taxon>Cladocera</taxon>
        <taxon>Anomopoda</taxon>
        <taxon>Daphniidae</taxon>
        <taxon>Daphnia</taxon>
    </lineage>
</organism>
<evidence type="ECO:0000256" key="5">
    <source>
        <dbReference type="ARBA" id="ARBA00039509"/>
    </source>
</evidence>
<dbReference type="OrthoDB" id="9971592at2759"/>
<reference evidence="7 8" key="1">
    <citation type="journal article" date="2011" name="Science">
        <title>The ecoresponsive genome of Daphnia pulex.</title>
        <authorList>
            <person name="Colbourne J.K."/>
            <person name="Pfrender M.E."/>
            <person name="Gilbert D."/>
            <person name="Thomas W.K."/>
            <person name="Tucker A."/>
            <person name="Oakley T.H."/>
            <person name="Tokishita S."/>
            <person name="Aerts A."/>
            <person name="Arnold G.J."/>
            <person name="Basu M.K."/>
            <person name="Bauer D.J."/>
            <person name="Caceres C.E."/>
            <person name="Carmel L."/>
            <person name="Casola C."/>
            <person name="Choi J.H."/>
            <person name="Detter J.C."/>
            <person name="Dong Q."/>
            <person name="Dusheyko S."/>
            <person name="Eads B.D."/>
            <person name="Frohlich T."/>
            <person name="Geiler-Samerotte K.A."/>
            <person name="Gerlach D."/>
            <person name="Hatcher P."/>
            <person name="Jogdeo S."/>
            <person name="Krijgsveld J."/>
            <person name="Kriventseva E.V."/>
            <person name="Kultz D."/>
            <person name="Laforsch C."/>
            <person name="Lindquist E."/>
            <person name="Lopez J."/>
            <person name="Manak J.R."/>
            <person name="Muller J."/>
            <person name="Pangilinan J."/>
            <person name="Patwardhan R.P."/>
            <person name="Pitluck S."/>
            <person name="Pritham E.J."/>
            <person name="Rechtsteiner A."/>
            <person name="Rho M."/>
            <person name="Rogozin I.B."/>
            <person name="Sakarya O."/>
            <person name="Salamov A."/>
            <person name="Schaack S."/>
            <person name="Shapiro H."/>
            <person name="Shiga Y."/>
            <person name="Skalitzky C."/>
            <person name="Smith Z."/>
            <person name="Souvorov A."/>
            <person name="Sung W."/>
            <person name="Tang Z."/>
            <person name="Tsuchiya D."/>
            <person name="Tu H."/>
            <person name="Vos H."/>
            <person name="Wang M."/>
            <person name="Wolf Y.I."/>
            <person name="Yamagata H."/>
            <person name="Yamada T."/>
            <person name="Ye Y."/>
            <person name="Shaw J.R."/>
            <person name="Andrews J."/>
            <person name="Crease T.J."/>
            <person name="Tang H."/>
            <person name="Lucas S.M."/>
            <person name="Robertson H.M."/>
            <person name="Bork P."/>
            <person name="Koonin E.V."/>
            <person name="Zdobnov E.M."/>
            <person name="Grigoriev I.V."/>
            <person name="Lynch M."/>
            <person name="Boore J.L."/>
        </authorList>
    </citation>
    <scope>NUCLEOTIDE SEQUENCE [LARGE SCALE GENOMIC DNA]</scope>
</reference>
<accession>E9FQT8</accession>
<name>E9FQT8_DAPPU</name>
<sequence>MEANQLSEAERSNQRRIKNRQSTEFNNEINNPCSKEHKMANECSVKHFEDRDKCKAYFANYRSCMEFWASEVVLFKLE</sequence>
<evidence type="ECO:0000313" key="7">
    <source>
        <dbReference type="EMBL" id="EFX90314.1"/>
    </source>
</evidence>
<evidence type="ECO:0000313" key="8">
    <source>
        <dbReference type="Proteomes" id="UP000000305"/>
    </source>
</evidence>
<dbReference type="GO" id="GO:0005758">
    <property type="term" value="C:mitochondrial intermembrane space"/>
    <property type="evidence" value="ECO:0007669"/>
    <property type="project" value="UniProtKB-SubCell"/>
</dbReference>
<dbReference type="PANTHER" id="PTHR46811">
    <property type="entry name" value="COILED-COIL-HELIX-COILED-COIL-HELIX DOMAIN-CONTAINING PROTEIN 7"/>
    <property type="match status" value="1"/>
</dbReference>
<dbReference type="KEGG" id="dpx:DAPPUDRAFT_309788"/>
<feature type="region of interest" description="Disordered" evidence="6">
    <location>
        <begin position="1"/>
        <end position="31"/>
    </location>
</feature>
<dbReference type="FunCoup" id="E9FQT8">
    <property type="interactions" value="491"/>
</dbReference>
<dbReference type="EMBL" id="GL732523">
    <property type="protein sequence ID" value="EFX90314.1"/>
    <property type="molecule type" value="Genomic_DNA"/>
</dbReference>
<evidence type="ECO:0000256" key="6">
    <source>
        <dbReference type="SAM" id="MobiDB-lite"/>
    </source>
</evidence>
<evidence type="ECO:0000256" key="4">
    <source>
        <dbReference type="ARBA" id="ARBA00038205"/>
    </source>
</evidence>
<evidence type="ECO:0000256" key="3">
    <source>
        <dbReference type="ARBA" id="ARBA00023157"/>
    </source>
</evidence>
<gene>
    <name evidence="7" type="ORF">DAPPUDRAFT_309788</name>
</gene>
<feature type="compositionally biased region" description="Polar residues" evidence="6">
    <location>
        <begin position="20"/>
        <end position="31"/>
    </location>
</feature>
<protein>
    <recommendedName>
        <fullName evidence="5">Coiled-coil-helix-coiled-coil-helix domain-containing protein 7</fullName>
    </recommendedName>
</protein>